<evidence type="ECO:0000313" key="2">
    <source>
        <dbReference type="EMBL" id="EQM78205.1"/>
    </source>
</evidence>
<proteinExistence type="predicted"/>
<evidence type="ECO:0000313" key="3">
    <source>
        <dbReference type="Proteomes" id="UP000016033"/>
    </source>
</evidence>
<comment type="caution">
    <text evidence="2">The sequence shown here is derived from an EMBL/GenBank/DDBJ whole genome shotgun (WGS) entry which is preliminary data.</text>
</comment>
<dbReference type="AlphaFoldDB" id="T5KJK4"/>
<dbReference type="Proteomes" id="UP000016033">
    <property type="component" value="Unassembled WGS sequence"/>
</dbReference>
<evidence type="ECO:0008006" key="4">
    <source>
        <dbReference type="Google" id="ProtNLM"/>
    </source>
</evidence>
<dbReference type="NCBIfam" id="TIGR01537">
    <property type="entry name" value="portal_HK97"/>
    <property type="match status" value="1"/>
</dbReference>
<dbReference type="PATRIC" id="fig|1333857.3.peg.1684"/>
<dbReference type="InterPro" id="IPR006944">
    <property type="entry name" value="Phage/GTA_portal"/>
</dbReference>
<organism evidence="2 3">
    <name type="scientific">Microbacterium maritypicum MF109</name>
    <dbReference type="NCBI Taxonomy" id="1333857"/>
    <lineage>
        <taxon>Bacteria</taxon>
        <taxon>Bacillati</taxon>
        <taxon>Actinomycetota</taxon>
        <taxon>Actinomycetes</taxon>
        <taxon>Micrococcales</taxon>
        <taxon>Microbacteriaceae</taxon>
        <taxon>Microbacterium</taxon>
    </lineage>
</organism>
<gene>
    <name evidence="2" type="ORF">L687_16900</name>
</gene>
<name>T5KJK4_MICMQ</name>
<feature type="region of interest" description="Disordered" evidence="1">
    <location>
        <begin position="299"/>
        <end position="339"/>
    </location>
</feature>
<dbReference type="InterPro" id="IPR006427">
    <property type="entry name" value="Portal_HK97"/>
</dbReference>
<accession>T5KJK4</accession>
<dbReference type="Gene3D" id="1.20.1270.210">
    <property type="match status" value="1"/>
</dbReference>
<evidence type="ECO:0000256" key="1">
    <source>
        <dbReference type="SAM" id="MobiDB-lite"/>
    </source>
</evidence>
<dbReference type="Pfam" id="PF04860">
    <property type="entry name" value="Phage_portal"/>
    <property type="match status" value="1"/>
</dbReference>
<dbReference type="EMBL" id="ATAO01000181">
    <property type="protein sequence ID" value="EQM78205.1"/>
    <property type="molecule type" value="Genomic_DNA"/>
</dbReference>
<reference evidence="2 3" key="1">
    <citation type="journal article" date="2013" name="Genome Announc.">
        <title>Whole-genome sequences of five oyster-associated bacteria show potential for crude oil hydrocarbon degradation.</title>
        <authorList>
            <person name="Chauhan A."/>
            <person name="Green S."/>
            <person name="Pathak A."/>
            <person name="Thomas J."/>
            <person name="Venkatramanan R."/>
        </authorList>
    </citation>
    <scope>NUCLEOTIDE SEQUENCE [LARGE SCALE GENOMIC DNA]</scope>
    <source>
        <strain evidence="2 3">MF109</strain>
    </source>
</reference>
<protein>
    <recommendedName>
        <fullName evidence="4">Phage portal protein</fullName>
    </recommendedName>
</protein>
<sequence>MQLTLDAYKGDEPIEKPLLLRRPDSDESLSASLERTSLSLCLNGNAFWRVFRDNQGRVTGIRVLNPLDVKIEVDSFGNVTGYTYLGRKYDTTEIKHLSHLRVFGQPEGRGPIQACHAELRGALDVRDHGANWFQDSGVPTGILSSKTPLNAENAEKAKARWIETQGGHRGPAILDGDWSWQSVYLSPEDAQWLQVRQFDNTAIARLFGIPAVLMLAAVEGSSETYANIGQAETTFAKYTLTRYLREIEEAFSDLLPRGTVARFNLEGLLRPDATTRYALHTQALTAGFMSVNEVRSIENLPPIPGGDHKTQAELDAQAEQFEQTDETAAPDQEEEASDE</sequence>